<keyword evidence="8" id="KW-0479">Metal-binding</keyword>
<evidence type="ECO:0000256" key="8">
    <source>
        <dbReference type="ARBA" id="ARBA00022723"/>
    </source>
</evidence>
<dbReference type="EMBL" id="JAACJM010000012">
    <property type="protein sequence ID" value="KAF5369865.1"/>
    <property type="molecule type" value="Genomic_DNA"/>
</dbReference>
<sequence length="597" mass="66244">MTRLCARNHPARVCPSSLPTALLTYLLFTIASTTHADATSFGSRKGYHHILTGLLEVTSSTHFALRPRTYLGTCPPKDVFVHIHLSNPRALVYIRDTKESNVPKSKKSNASTPRRRFVGTKTKTPSSSSGPTQRYIPNQIPSEILEDPELNHAIQSVLPSNYSFEIHKTIHHIRKNDSKMVALQMPEGLQMFACVIADIIEQFTSALTTILGDVTYGACCVDDYTARALGCDMLIHYGHSCLVPLDQTTIKTLYVFVEIQIDSDHLEKTIRMNFPSDREVFRESVIEAPKITEEKEGKTIEAGEKLATAKPVLRIEGPGSGMSEGEVSENVDVEPTRLALVSTIQFVAALQKLKEDLSIDYPVEGESTLWGGKYAAMIPRSKPLSPGEILGCTAPKLGDDVDALIYLGDGRFHLESIMIANPRIPAFRYDPYSKKLTREQYNHVEMRTVRRDAVRKAQKSIMDLESGQDDKPLWGVVLGTLGRQGSFKQLQAITNQLSESRTEVPYMPILLSELSPAKLGLFNGSSLNIATFVQTSCPRLSIDWGYAFEQPLLSPYETAVAVGSGYQVGWMDDTDVYPMDFYSVGTPWAVSRLKGVY</sequence>
<keyword evidence="9" id="KW-0408">Iron</keyword>
<dbReference type="InterPro" id="IPR042263">
    <property type="entry name" value="DPH1/DPH2_1"/>
</dbReference>
<feature type="signal peptide" evidence="17">
    <location>
        <begin position="1"/>
        <end position="38"/>
    </location>
</feature>
<evidence type="ECO:0000313" key="19">
    <source>
        <dbReference type="Proteomes" id="UP000559256"/>
    </source>
</evidence>
<dbReference type="Gene3D" id="3.40.50.11850">
    <property type="entry name" value="Diphthamide synthesis DPH1/DPH2 domain 2"/>
    <property type="match status" value="1"/>
</dbReference>
<evidence type="ECO:0000256" key="14">
    <source>
        <dbReference type="ARBA" id="ARBA00048403"/>
    </source>
</evidence>
<dbReference type="Proteomes" id="UP000559256">
    <property type="component" value="Unassembled WGS sequence"/>
</dbReference>
<evidence type="ECO:0000256" key="5">
    <source>
        <dbReference type="ARBA" id="ARBA00021915"/>
    </source>
</evidence>
<comment type="cofactor">
    <cofactor evidence="1">
        <name>[4Fe-4S] cluster</name>
        <dbReference type="ChEBI" id="CHEBI:49883"/>
    </cofactor>
</comment>
<evidence type="ECO:0000256" key="11">
    <source>
        <dbReference type="ARBA" id="ARBA00031690"/>
    </source>
</evidence>
<dbReference type="InterPro" id="IPR016435">
    <property type="entry name" value="DPH1/DPH2"/>
</dbReference>
<keyword evidence="6" id="KW-0808">Transferase</keyword>
<name>A0A8H5GS31_9AGAR</name>
<dbReference type="GO" id="GO:0017183">
    <property type="term" value="P:protein histidyl modification to diphthamide"/>
    <property type="evidence" value="ECO:0007669"/>
    <property type="project" value="UniProtKB-UniPathway"/>
</dbReference>
<dbReference type="FunFam" id="3.40.50.11840:FF:000001">
    <property type="entry name" value="2-(3-amino-3-carboxypropyl)histidine synthase subunit 1"/>
    <property type="match status" value="1"/>
</dbReference>
<evidence type="ECO:0000256" key="13">
    <source>
        <dbReference type="ARBA" id="ARBA00032789"/>
    </source>
</evidence>
<dbReference type="UniPathway" id="UPA00559"/>
<dbReference type="EC" id="2.5.1.108" evidence="4"/>
<comment type="catalytic activity">
    <reaction evidence="14">
        <text>L-histidyl-[translation elongation factor 2] + S-adenosyl-L-methionine = 2-[(3S)-amino-3-carboxypropyl]-L-histidyl-[translation elongation factor 2] + S-methyl-5'-thioadenosine + H(+)</text>
        <dbReference type="Rhea" id="RHEA:36783"/>
        <dbReference type="Rhea" id="RHEA-COMP:9748"/>
        <dbReference type="Rhea" id="RHEA-COMP:9749"/>
        <dbReference type="ChEBI" id="CHEBI:15378"/>
        <dbReference type="ChEBI" id="CHEBI:17509"/>
        <dbReference type="ChEBI" id="CHEBI:29979"/>
        <dbReference type="ChEBI" id="CHEBI:59789"/>
        <dbReference type="ChEBI" id="CHEBI:73995"/>
        <dbReference type="EC" id="2.5.1.108"/>
    </reaction>
</comment>
<evidence type="ECO:0000256" key="17">
    <source>
        <dbReference type="SAM" id="SignalP"/>
    </source>
</evidence>
<evidence type="ECO:0000256" key="7">
    <source>
        <dbReference type="ARBA" id="ARBA00022691"/>
    </source>
</evidence>
<feature type="compositionally biased region" description="Polar residues" evidence="16">
    <location>
        <begin position="102"/>
        <end position="112"/>
    </location>
</feature>
<dbReference type="NCBIfam" id="TIGR00322">
    <property type="entry name" value="diphth2_R"/>
    <property type="match status" value="2"/>
</dbReference>
<dbReference type="GO" id="GO:0051536">
    <property type="term" value="F:iron-sulfur cluster binding"/>
    <property type="evidence" value="ECO:0007669"/>
    <property type="project" value="UniProtKB-KW"/>
</dbReference>
<dbReference type="Pfam" id="PF01866">
    <property type="entry name" value="Diphthamide_syn"/>
    <property type="match status" value="2"/>
</dbReference>
<keyword evidence="17" id="KW-0732">Signal</keyword>
<keyword evidence="7" id="KW-0949">S-adenosyl-L-methionine</keyword>
<evidence type="ECO:0000256" key="12">
    <source>
        <dbReference type="ARBA" id="ARBA00032574"/>
    </source>
</evidence>
<dbReference type="Gene3D" id="3.40.50.11840">
    <property type="entry name" value="Diphthamide synthesis DPH1/DPH2 domain 1"/>
    <property type="match status" value="1"/>
</dbReference>
<evidence type="ECO:0000256" key="6">
    <source>
        <dbReference type="ARBA" id="ARBA00022679"/>
    </source>
</evidence>
<reference evidence="18 19" key="1">
    <citation type="journal article" date="2020" name="ISME J.">
        <title>Uncovering the hidden diversity of litter-decomposition mechanisms in mushroom-forming fungi.</title>
        <authorList>
            <person name="Floudas D."/>
            <person name="Bentzer J."/>
            <person name="Ahren D."/>
            <person name="Johansson T."/>
            <person name="Persson P."/>
            <person name="Tunlid A."/>
        </authorList>
    </citation>
    <scope>NUCLEOTIDE SEQUENCE [LARGE SCALE GENOMIC DNA]</scope>
    <source>
        <strain evidence="18 19">CBS 291.85</strain>
    </source>
</reference>
<dbReference type="PANTHER" id="PTHR10762:SF1">
    <property type="entry name" value="2-(3-AMINO-3-CARBOXYPROPYL)HISTIDINE SYNTHASE SUBUNIT 1"/>
    <property type="match status" value="1"/>
</dbReference>
<keyword evidence="10" id="KW-0411">Iron-sulfur</keyword>
<feature type="region of interest" description="Disordered" evidence="16">
    <location>
        <begin position="96"/>
        <end position="136"/>
    </location>
</feature>
<dbReference type="AlphaFoldDB" id="A0A8H5GS31"/>
<feature type="chain" id="PRO_5034439440" description="2-(3-amino-3-carboxypropyl)histidine synthase subunit 1" evidence="17">
    <location>
        <begin position="39"/>
        <end position="597"/>
    </location>
</feature>
<accession>A0A8H5GS31</accession>
<comment type="function">
    <text evidence="15">Catalyzes the first step of diphthamide biosynthesis, a post-translational modification of histidine which occurs in elongation factor 2. DPH1 and DPH2 transfer a 3-amino-3-carboxypropyl (ACP) group from S-adenosyl-L-methionine (SAM) to a histidine residue, the reaction is assisted by a reduction system comprising DPH3 and a NADH-dependent reductase, predominantly CBR1.</text>
</comment>
<evidence type="ECO:0000256" key="1">
    <source>
        <dbReference type="ARBA" id="ARBA00001966"/>
    </source>
</evidence>
<comment type="caution">
    <text evidence="18">The sequence shown here is derived from an EMBL/GenBank/DDBJ whole genome shotgun (WGS) entry which is preliminary data.</text>
</comment>
<evidence type="ECO:0000313" key="18">
    <source>
        <dbReference type="EMBL" id="KAF5369865.1"/>
    </source>
</evidence>
<dbReference type="SFLD" id="SFLDS00032">
    <property type="entry name" value="Radical_SAM_3-amino-3-carboxyp"/>
    <property type="match status" value="1"/>
</dbReference>
<evidence type="ECO:0000256" key="2">
    <source>
        <dbReference type="ARBA" id="ARBA00005156"/>
    </source>
</evidence>
<evidence type="ECO:0000256" key="15">
    <source>
        <dbReference type="ARBA" id="ARBA00060338"/>
    </source>
</evidence>
<evidence type="ECO:0000256" key="4">
    <source>
        <dbReference type="ARBA" id="ARBA00012221"/>
    </source>
</evidence>
<evidence type="ECO:0000256" key="3">
    <source>
        <dbReference type="ARBA" id="ARBA00010173"/>
    </source>
</evidence>
<dbReference type="GO" id="GO:0090560">
    <property type="term" value="F:2-(3-amino-3-carboxypropyl)histidine synthase activity"/>
    <property type="evidence" value="ECO:0007669"/>
    <property type="project" value="UniProtKB-EC"/>
</dbReference>
<proteinExistence type="inferred from homology"/>
<evidence type="ECO:0000256" key="9">
    <source>
        <dbReference type="ARBA" id="ARBA00023004"/>
    </source>
</evidence>
<organism evidence="18 19">
    <name type="scientific">Tetrapyrgos nigripes</name>
    <dbReference type="NCBI Taxonomy" id="182062"/>
    <lineage>
        <taxon>Eukaryota</taxon>
        <taxon>Fungi</taxon>
        <taxon>Dikarya</taxon>
        <taxon>Basidiomycota</taxon>
        <taxon>Agaricomycotina</taxon>
        <taxon>Agaricomycetes</taxon>
        <taxon>Agaricomycetidae</taxon>
        <taxon>Agaricales</taxon>
        <taxon>Marasmiineae</taxon>
        <taxon>Marasmiaceae</taxon>
        <taxon>Tetrapyrgos</taxon>
    </lineage>
</organism>
<protein>
    <recommendedName>
        <fullName evidence="5">2-(3-amino-3-carboxypropyl)histidine synthase subunit 1</fullName>
        <ecNumber evidence="4">2.5.1.108</ecNumber>
    </recommendedName>
    <alternativeName>
        <fullName evidence="12">Diphthamide biosynthesis protein 1</fullName>
    </alternativeName>
    <alternativeName>
        <fullName evidence="13">Diphtheria toxin resistance protein 1</fullName>
    </alternativeName>
    <alternativeName>
        <fullName evidence="11">S-adenosyl-L-methionine:L-histidine 3-amino-3-carboxypropyltransferase 1</fullName>
    </alternativeName>
</protein>
<evidence type="ECO:0000256" key="10">
    <source>
        <dbReference type="ARBA" id="ARBA00023014"/>
    </source>
</evidence>
<comment type="pathway">
    <text evidence="2">Protein modification; peptidyl-diphthamide biosynthesis.</text>
</comment>
<dbReference type="Gene3D" id="3.40.50.11860">
    <property type="entry name" value="Diphthamide synthesis DPH1/DPH2 domain 3"/>
    <property type="match status" value="1"/>
</dbReference>
<dbReference type="OrthoDB" id="1649088at2759"/>
<comment type="similarity">
    <text evidence="3">Belongs to the DPH1/DPH2 family. DPH1 subfamily.</text>
</comment>
<evidence type="ECO:0000256" key="16">
    <source>
        <dbReference type="SAM" id="MobiDB-lite"/>
    </source>
</evidence>
<keyword evidence="19" id="KW-1185">Reference proteome</keyword>
<dbReference type="GO" id="GO:0046872">
    <property type="term" value="F:metal ion binding"/>
    <property type="evidence" value="ECO:0007669"/>
    <property type="project" value="UniProtKB-KW"/>
</dbReference>
<dbReference type="InterPro" id="IPR042265">
    <property type="entry name" value="DPH1/DPH2_3"/>
</dbReference>
<gene>
    <name evidence="18" type="ORF">D9758_001273</name>
</gene>
<feature type="compositionally biased region" description="Low complexity" evidence="16">
    <location>
        <begin position="119"/>
        <end position="132"/>
    </location>
</feature>
<dbReference type="PANTHER" id="PTHR10762">
    <property type="entry name" value="DIPHTHAMIDE BIOSYNTHESIS PROTEIN"/>
    <property type="match status" value="1"/>
</dbReference>
<dbReference type="InterPro" id="IPR042264">
    <property type="entry name" value="DPH1/DPH2_2"/>
</dbReference>